<evidence type="ECO:0000256" key="3">
    <source>
        <dbReference type="ARBA" id="ARBA00022605"/>
    </source>
</evidence>
<evidence type="ECO:0000313" key="16">
    <source>
        <dbReference type="EMBL" id="TWU42083.1"/>
    </source>
</evidence>
<dbReference type="AlphaFoldDB" id="A0A5C6DXC2"/>
<dbReference type="NCBIfam" id="TIGR00036">
    <property type="entry name" value="dapB"/>
    <property type="match status" value="1"/>
</dbReference>
<organism evidence="16 17">
    <name type="scientific">Novipirellula artificiosorum</name>
    <dbReference type="NCBI Taxonomy" id="2528016"/>
    <lineage>
        <taxon>Bacteria</taxon>
        <taxon>Pseudomonadati</taxon>
        <taxon>Planctomycetota</taxon>
        <taxon>Planctomycetia</taxon>
        <taxon>Pirellulales</taxon>
        <taxon>Pirellulaceae</taxon>
        <taxon>Novipirellula</taxon>
    </lineage>
</organism>
<dbReference type="SUPFAM" id="SSF51735">
    <property type="entry name" value="NAD(P)-binding Rossmann-fold domains"/>
    <property type="match status" value="1"/>
</dbReference>
<comment type="caution">
    <text evidence="13">Lacks conserved residue(s) required for the propagation of feature annotation.</text>
</comment>
<proteinExistence type="inferred from homology"/>
<feature type="domain" description="Dihydrodipicolinate reductase C-terminal" evidence="15">
    <location>
        <begin position="129"/>
        <end position="265"/>
    </location>
</feature>
<dbReference type="GO" id="GO:0008839">
    <property type="term" value="F:4-hydroxy-tetrahydrodipicolinate reductase"/>
    <property type="evidence" value="ECO:0007669"/>
    <property type="project" value="UniProtKB-UniRule"/>
</dbReference>
<comment type="caution">
    <text evidence="16">The sequence shown here is derived from an EMBL/GenBank/DDBJ whole genome shotgun (WGS) entry which is preliminary data.</text>
</comment>
<feature type="active site" description="Proton donor/acceptor" evidence="13">
    <location>
        <position position="158"/>
    </location>
</feature>
<dbReference type="InterPro" id="IPR000846">
    <property type="entry name" value="DapB_N"/>
</dbReference>
<keyword evidence="5 13" id="KW-0220">Diaminopimelate biosynthesis</keyword>
<dbReference type="EMBL" id="SJPV01000001">
    <property type="protein sequence ID" value="TWU42083.1"/>
    <property type="molecule type" value="Genomic_DNA"/>
</dbReference>
<sequence>MTTPIKIAVHGAAGRMGRRVVALASEDTSLKIVAAIDHQSNPHLGEDAGVVAGFAPIGVELLSQWPEEVDVVIDFSLPEAIDRCIEECVEATTPLVVATTGLSDEQKAKLDAASKLIPVVCAPSMSLAVNLTMKLAEQVAETLDDVIGGLDVEIIERHHRFKTDAPSGTALKFGELIGKKLGPNTRHVHGREGHTGERTRSEIGYHAVRVGDNPGEHSIVFGMIGEKIELNVAASNRDCYASGAICAAKWLVGRPKGMYNMFDVLGLDS</sequence>
<evidence type="ECO:0000256" key="9">
    <source>
        <dbReference type="ARBA" id="ARBA00037922"/>
    </source>
</evidence>
<evidence type="ECO:0000256" key="7">
    <source>
        <dbReference type="ARBA" id="ARBA00023027"/>
    </source>
</evidence>
<keyword evidence="17" id="KW-1185">Reference proteome</keyword>
<feature type="domain" description="Dihydrodipicolinate reductase N-terminal" evidence="14">
    <location>
        <begin position="5"/>
        <end position="125"/>
    </location>
</feature>
<keyword evidence="7 13" id="KW-0520">NAD</keyword>
<evidence type="ECO:0000256" key="10">
    <source>
        <dbReference type="ARBA" id="ARBA00038983"/>
    </source>
</evidence>
<dbReference type="GO" id="GO:0009089">
    <property type="term" value="P:lysine biosynthetic process via diaminopimelate"/>
    <property type="evidence" value="ECO:0007669"/>
    <property type="project" value="UniProtKB-UniRule"/>
</dbReference>
<comment type="similarity">
    <text evidence="1 13">Belongs to the DapB family.</text>
</comment>
<keyword evidence="2 13" id="KW-0963">Cytoplasm</keyword>
<evidence type="ECO:0000256" key="1">
    <source>
        <dbReference type="ARBA" id="ARBA00006642"/>
    </source>
</evidence>
<protein>
    <recommendedName>
        <fullName evidence="10 13">4-hydroxy-tetrahydrodipicolinate reductase</fullName>
        <shortName evidence="13">HTPA reductase</shortName>
        <ecNumber evidence="10 13">1.17.1.8</ecNumber>
    </recommendedName>
</protein>
<dbReference type="UniPathway" id="UPA00034">
    <property type="reaction ID" value="UER00018"/>
</dbReference>
<evidence type="ECO:0000256" key="12">
    <source>
        <dbReference type="ARBA" id="ARBA00049396"/>
    </source>
</evidence>
<keyword evidence="8 13" id="KW-0457">Lysine biosynthesis</keyword>
<evidence type="ECO:0000256" key="8">
    <source>
        <dbReference type="ARBA" id="ARBA00023154"/>
    </source>
</evidence>
<feature type="binding site" evidence="13">
    <location>
        <begin position="122"/>
        <end position="125"/>
    </location>
    <ligand>
        <name>NAD(+)</name>
        <dbReference type="ChEBI" id="CHEBI:57540"/>
    </ligand>
</feature>
<comment type="pathway">
    <text evidence="9 13">Amino-acid biosynthesis; L-lysine biosynthesis via DAP pathway; (S)-tetrahydrodipicolinate from L-aspartate: step 4/4.</text>
</comment>
<dbReference type="GO" id="GO:0051287">
    <property type="term" value="F:NAD binding"/>
    <property type="evidence" value="ECO:0007669"/>
    <property type="project" value="UniProtKB-UniRule"/>
</dbReference>
<dbReference type="GO" id="GO:0005829">
    <property type="term" value="C:cytosol"/>
    <property type="evidence" value="ECO:0007669"/>
    <property type="project" value="TreeGrafter"/>
</dbReference>
<comment type="function">
    <text evidence="13">Catalyzes the conversion of 4-hydroxy-tetrahydrodipicolinate (HTPA) to tetrahydrodipicolinate.</text>
</comment>
<evidence type="ECO:0000256" key="5">
    <source>
        <dbReference type="ARBA" id="ARBA00022915"/>
    </source>
</evidence>
<dbReference type="PANTHER" id="PTHR20836:SF0">
    <property type="entry name" value="4-HYDROXY-TETRAHYDRODIPICOLINATE REDUCTASE 1, CHLOROPLASTIC-RELATED"/>
    <property type="match status" value="1"/>
</dbReference>
<name>A0A5C6DXC2_9BACT</name>
<dbReference type="Pfam" id="PF05173">
    <property type="entry name" value="DapB_C"/>
    <property type="match status" value="1"/>
</dbReference>
<feature type="binding site" evidence="13">
    <location>
        <position position="159"/>
    </location>
    <ligand>
        <name>(S)-2,3,4,5-tetrahydrodipicolinate</name>
        <dbReference type="ChEBI" id="CHEBI:16845"/>
    </ligand>
</feature>
<dbReference type="HAMAP" id="MF_00102">
    <property type="entry name" value="DapB"/>
    <property type="match status" value="1"/>
</dbReference>
<evidence type="ECO:0000313" key="17">
    <source>
        <dbReference type="Proteomes" id="UP000319143"/>
    </source>
</evidence>
<keyword evidence="6 13" id="KW-0560">Oxidoreductase</keyword>
<keyword evidence="4 13" id="KW-0521">NADP</keyword>
<evidence type="ECO:0000259" key="15">
    <source>
        <dbReference type="Pfam" id="PF05173"/>
    </source>
</evidence>
<dbReference type="GO" id="GO:0016726">
    <property type="term" value="F:oxidoreductase activity, acting on CH or CH2 groups, NAD or NADP as acceptor"/>
    <property type="evidence" value="ECO:0007669"/>
    <property type="project" value="UniProtKB-UniRule"/>
</dbReference>
<feature type="binding site" evidence="13">
    <location>
        <begin position="98"/>
        <end position="100"/>
    </location>
    <ligand>
        <name>NAD(+)</name>
        <dbReference type="ChEBI" id="CHEBI:57540"/>
    </ligand>
</feature>
<evidence type="ECO:0000256" key="11">
    <source>
        <dbReference type="ARBA" id="ARBA00049080"/>
    </source>
</evidence>
<evidence type="ECO:0000256" key="13">
    <source>
        <dbReference type="HAMAP-Rule" id="MF_00102"/>
    </source>
</evidence>
<dbReference type="InterPro" id="IPR023940">
    <property type="entry name" value="DHDPR_bac"/>
</dbReference>
<gene>
    <name evidence="13 16" type="primary">dapB</name>
    <name evidence="16" type="ORF">Poly41_03790</name>
</gene>
<dbReference type="InterPro" id="IPR022664">
    <property type="entry name" value="DapB_N_CS"/>
</dbReference>
<dbReference type="PIRSF" id="PIRSF000161">
    <property type="entry name" value="DHPR"/>
    <property type="match status" value="1"/>
</dbReference>
<dbReference type="OrthoDB" id="9790352at2"/>
<dbReference type="InterPro" id="IPR036291">
    <property type="entry name" value="NAD(P)-bd_dom_sf"/>
</dbReference>
<comment type="subunit">
    <text evidence="13">Homotetramer.</text>
</comment>
<feature type="binding site" evidence="13">
    <location>
        <begin position="168"/>
        <end position="169"/>
    </location>
    <ligand>
        <name>(S)-2,3,4,5-tetrahydrodipicolinate</name>
        <dbReference type="ChEBI" id="CHEBI:16845"/>
    </ligand>
</feature>
<feature type="binding site" evidence="13">
    <location>
        <begin position="11"/>
        <end position="16"/>
    </location>
    <ligand>
        <name>NAD(+)</name>
        <dbReference type="ChEBI" id="CHEBI:57540"/>
    </ligand>
</feature>
<comment type="caution">
    <text evidence="13">Was originally thought to be a dihydrodipicolinate reductase (DHDPR), catalyzing the conversion of dihydrodipicolinate to tetrahydrodipicolinate. However, it was shown in E.coli that the substrate of the enzymatic reaction is not dihydrodipicolinate (DHDP) but in fact (2S,4S)-4-hydroxy-2,3,4,5-tetrahydrodipicolinic acid (HTPA), the product released by the DapA-catalyzed reaction.</text>
</comment>
<dbReference type="SUPFAM" id="SSF55347">
    <property type="entry name" value="Glyceraldehyde-3-phosphate dehydrogenase-like, C-terminal domain"/>
    <property type="match status" value="1"/>
</dbReference>
<dbReference type="InterPro" id="IPR022663">
    <property type="entry name" value="DapB_C"/>
</dbReference>
<dbReference type="Gene3D" id="3.40.50.720">
    <property type="entry name" value="NAD(P)-binding Rossmann-like Domain"/>
    <property type="match status" value="1"/>
</dbReference>
<feature type="active site" description="Proton donor" evidence="13">
    <location>
        <position position="162"/>
    </location>
</feature>
<dbReference type="EC" id="1.17.1.8" evidence="10 13"/>
<evidence type="ECO:0000256" key="6">
    <source>
        <dbReference type="ARBA" id="ARBA00023002"/>
    </source>
</evidence>
<comment type="catalytic activity">
    <reaction evidence="11 13">
        <text>(S)-2,3,4,5-tetrahydrodipicolinate + NADP(+) + H2O = (2S,4S)-4-hydroxy-2,3,4,5-tetrahydrodipicolinate + NADPH + H(+)</text>
        <dbReference type="Rhea" id="RHEA:35331"/>
        <dbReference type="ChEBI" id="CHEBI:15377"/>
        <dbReference type="ChEBI" id="CHEBI:15378"/>
        <dbReference type="ChEBI" id="CHEBI:16845"/>
        <dbReference type="ChEBI" id="CHEBI:57783"/>
        <dbReference type="ChEBI" id="CHEBI:58349"/>
        <dbReference type="ChEBI" id="CHEBI:67139"/>
        <dbReference type="EC" id="1.17.1.8"/>
    </reaction>
</comment>
<comment type="subcellular location">
    <subcellularLocation>
        <location evidence="13">Cytoplasm</location>
    </subcellularLocation>
</comment>
<dbReference type="GO" id="GO:0019877">
    <property type="term" value="P:diaminopimelate biosynthetic process"/>
    <property type="evidence" value="ECO:0007669"/>
    <property type="project" value="UniProtKB-UniRule"/>
</dbReference>
<dbReference type="CDD" id="cd02274">
    <property type="entry name" value="DHDPR_N"/>
    <property type="match status" value="1"/>
</dbReference>
<dbReference type="RefSeq" id="WP_146524205.1">
    <property type="nucleotide sequence ID" value="NZ_SJPV01000001.1"/>
</dbReference>
<dbReference type="Pfam" id="PF01113">
    <property type="entry name" value="DapB_N"/>
    <property type="match status" value="1"/>
</dbReference>
<accession>A0A5C6DXC2</accession>
<reference evidence="16 17" key="1">
    <citation type="submission" date="2019-02" db="EMBL/GenBank/DDBJ databases">
        <title>Deep-cultivation of Planctomycetes and their phenomic and genomic characterization uncovers novel biology.</title>
        <authorList>
            <person name="Wiegand S."/>
            <person name="Jogler M."/>
            <person name="Boedeker C."/>
            <person name="Pinto D."/>
            <person name="Vollmers J."/>
            <person name="Rivas-Marin E."/>
            <person name="Kohn T."/>
            <person name="Peeters S.H."/>
            <person name="Heuer A."/>
            <person name="Rast P."/>
            <person name="Oberbeckmann S."/>
            <person name="Bunk B."/>
            <person name="Jeske O."/>
            <person name="Meyerdierks A."/>
            <person name="Storesund J.E."/>
            <person name="Kallscheuer N."/>
            <person name="Luecker S."/>
            <person name="Lage O.M."/>
            <person name="Pohl T."/>
            <person name="Merkel B.J."/>
            <person name="Hornburger P."/>
            <person name="Mueller R.-W."/>
            <person name="Bruemmer F."/>
            <person name="Labrenz M."/>
            <person name="Spormann A.M."/>
            <person name="Op Den Camp H."/>
            <person name="Overmann J."/>
            <person name="Amann R."/>
            <person name="Jetten M.S.M."/>
            <person name="Mascher T."/>
            <person name="Medema M.H."/>
            <person name="Devos D.P."/>
            <person name="Kaster A.-K."/>
            <person name="Ovreas L."/>
            <person name="Rohde M."/>
            <person name="Galperin M.Y."/>
            <person name="Jogler C."/>
        </authorList>
    </citation>
    <scope>NUCLEOTIDE SEQUENCE [LARGE SCALE GENOMIC DNA]</scope>
    <source>
        <strain evidence="16 17">Poly41</strain>
    </source>
</reference>
<evidence type="ECO:0000256" key="4">
    <source>
        <dbReference type="ARBA" id="ARBA00022857"/>
    </source>
</evidence>
<dbReference type="PROSITE" id="PS01298">
    <property type="entry name" value="DAPB"/>
    <property type="match status" value="1"/>
</dbReference>
<dbReference type="FunFam" id="3.30.360.10:FF:000004">
    <property type="entry name" value="4-hydroxy-tetrahydrodipicolinate reductase"/>
    <property type="match status" value="1"/>
</dbReference>
<dbReference type="Gene3D" id="3.30.360.10">
    <property type="entry name" value="Dihydrodipicolinate Reductase, domain 2"/>
    <property type="match status" value="1"/>
</dbReference>
<dbReference type="PANTHER" id="PTHR20836">
    <property type="entry name" value="DIHYDRODIPICOLINATE REDUCTASE"/>
    <property type="match status" value="1"/>
</dbReference>
<dbReference type="Proteomes" id="UP000319143">
    <property type="component" value="Unassembled WGS sequence"/>
</dbReference>
<evidence type="ECO:0000259" key="14">
    <source>
        <dbReference type="Pfam" id="PF01113"/>
    </source>
</evidence>
<dbReference type="GO" id="GO:0050661">
    <property type="term" value="F:NADP binding"/>
    <property type="evidence" value="ECO:0007669"/>
    <property type="project" value="UniProtKB-UniRule"/>
</dbReference>
<comment type="catalytic activity">
    <reaction evidence="12 13">
        <text>(S)-2,3,4,5-tetrahydrodipicolinate + NAD(+) + H2O = (2S,4S)-4-hydroxy-2,3,4,5-tetrahydrodipicolinate + NADH + H(+)</text>
        <dbReference type="Rhea" id="RHEA:35323"/>
        <dbReference type="ChEBI" id="CHEBI:15377"/>
        <dbReference type="ChEBI" id="CHEBI:15378"/>
        <dbReference type="ChEBI" id="CHEBI:16845"/>
        <dbReference type="ChEBI" id="CHEBI:57540"/>
        <dbReference type="ChEBI" id="CHEBI:57945"/>
        <dbReference type="ChEBI" id="CHEBI:67139"/>
        <dbReference type="EC" id="1.17.1.8"/>
    </reaction>
</comment>
<evidence type="ECO:0000256" key="2">
    <source>
        <dbReference type="ARBA" id="ARBA00022490"/>
    </source>
</evidence>
<keyword evidence="3 13" id="KW-0028">Amino-acid biosynthesis</keyword>